<name>A0A8H3FG88_9LECA</name>
<keyword evidence="7" id="KW-1185">Reference proteome</keyword>
<keyword evidence="4" id="KW-0949">S-adenosyl-L-methionine</keyword>
<dbReference type="EMBL" id="CAJPDS010000028">
    <property type="protein sequence ID" value="CAF9921358.1"/>
    <property type="molecule type" value="Genomic_DNA"/>
</dbReference>
<dbReference type="OrthoDB" id="8300214at2759"/>
<dbReference type="Proteomes" id="UP000664521">
    <property type="component" value="Unassembled WGS sequence"/>
</dbReference>
<evidence type="ECO:0000256" key="3">
    <source>
        <dbReference type="ARBA" id="ARBA00022679"/>
    </source>
</evidence>
<dbReference type="PIRSF" id="PIRSF003085">
    <property type="entry name" value="CMAS"/>
    <property type="match status" value="1"/>
</dbReference>
<keyword evidence="5" id="KW-0443">Lipid metabolism</keyword>
<sequence>MESLLRRVSSIAQGLKLKKTTFPTLTSFARYVITQRLENIRTGQLLVECSDGRKLRFGTAADTPGELRIVSDEFWTRVLLFADIGFAQSFMLGHVTTPDLSALLQILISNREELADGGTYVSAILGSLSGWIHPVNNPSNACLNVAAHYDVCNEMFESFLSPDMTYSCPIWNENSPDDSESLNRAQLRKLQHVIRAANIQPTDHILEIGTGWGSFAIEAVRTTGCTVTSVTLSKDQKATAEDRIAAEGFSHRIEVLLCDYRQIPVPNELYDKIVSIEMVEHVGPRYLETFFGAIDRLLKPEHGVAIFQSTTMPESIYQECSGSKGFITKYIFPGGHIPSATQLVHSIEKGSSGRLCLHRVETLGPHYSRTLRIWRENFLDNFDRQIRPALQRKFTKMNARDLEIFSRKWEYYFAYCEAGFRAQVLNNVIITSRRQNCISQGEALFN</sequence>
<evidence type="ECO:0000313" key="6">
    <source>
        <dbReference type="EMBL" id="CAF9921358.1"/>
    </source>
</evidence>
<accession>A0A8H3FG88</accession>
<evidence type="ECO:0000256" key="1">
    <source>
        <dbReference type="ARBA" id="ARBA00010815"/>
    </source>
</evidence>
<evidence type="ECO:0000256" key="5">
    <source>
        <dbReference type="ARBA" id="ARBA00023098"/>
    </source>
</evidence>
<comment type="similarity">
    <text evidence="1">Belongs to the CFA/CMAS family.</text>
</comment>
<protein>
    <recommendedName>
        <fullName evidence="8">Cyclopropane-fatty-acyl-phospholipid synthase</fullName>
    </recommendedName>
</protein>
<dbReference type="InterPro" id="IPR029063">
    <property type="entry name" value="SAM-dependent_MTases_sf"/>
</dbReference>
<proteinExistence type="inferred from homology"/>
<keyword evidence="3" id="KW-0808">Transferase</keyword>
<evidence type="ECO:0008006" key="8">
    <source>
        <dbReference type="Google" id="ProtNLM"/>
    </source>
</evidence>
<organism evidence="6 7">
    <name type="scientific">Heterodermia speciosa</name>
    <dbReference type="NCBI Taxonomy" id="116794"/>
    <lineage>
        <taxon>Eukaryota</taxon>
        <taxon>Fungi</taxon>
        <taxon>Dikarya</taxon>
        <taxon>Ascomycota</taxon>
        <taxon>Pezizomycotina</taxon>
        <taxon>Lecanoromycetes</taxon>
        <taxon>OSLEUM clade</taxon>
        <taxon>Lecanoromycetidae</taxon>
        <taxon>Caliciales</taxon>
        <taxon>Physciaceae</taxon>
        <taxon>Heterodermia</taxon>
    </lineage>
</organism>
<dbReference type="SUPFAM" id="SSF53335">
    <property type="entry name" value="S-adenosyl-L-methionine-dependent methyltransferases"/>
    <property type="match status" value="1"/>
</dbReference>
<keyword evidence="2" id="KW-0489">Methyltransferase</keyword>
<evidence type="ECO:0000256" key="2">
    <source>
        <dbReference type="ARBA" id="ARBA00022603"/>
    </source>
</evidence>
<dbReference type="CDD" id="cd02440">
    <property type="entry name" value="AdoMet_MTases"/>
    <property type="match status" value="1"/>
</dbReference>
<reference evidence="6" key="1">
    <citation type="submission" date="2021-03" db="EMBL/GenBank/DDBJ databases">
        <authorList>
            <person name="Tagirdzhanova G."/>
        </authorList>
    </citation>
    <scope>NUCLEOTIDE SEQUENCE</scope>
</reference>
<dbReference type="PANTHER" id="PTHR43667">
    <property type="entry name" value="CYCLOPROPANE-FATTY-ACYL-PHOSPHOLIPID SYNTHASE"/>
    <property type="match status" value="1"/>
</dbReference>
<dbReference type="Pfam" id="PF02353">
    <property type="entry name" value="CMAS"/>
    <property type="match status" value="1"/>
</dbReference>
<dbReference type="InterPro" id="IPR003333">
    <property type="entry name" value="CMAS"/>
</dbReference>
<dbReference type="GO" id="GO:0008168">
    <property type="term" value="F:methyltransferase activity"/>
    <property type="evidence" value="ECO:0007669"/>
    <property type="project" value="UniProtKB-KW"/>
</dbReference>
<dbReference type="InterPro" id="IPR050723">
    <property type="entry name" value="CFA/CMAS"/>
</dbReference>
<dbReference type="PANTHER" id="PTHR43667:SF2">
    <property type="entry name" value="FATTY ACID C-METHYL TRANSFERASE"/>
    <property type="match status" value="1"/>
</dbReference>
<evidence type="ECO:0000313" key="7">
    <source>
        <dbReference type="Proteomes" id="UP000664521"/>
    </source>
</evidence>
<gene>
    <name evidence="6" type="ORF">HETSPECPRED_004505</name>
</gene>
<comment type="caution">
    <text evidence="6">The sequence shown here is derived from an EMBL/GenBank/DDBJ whole genome shotgun (WGS) entry which is preliminary data.</text>
</comment>
<dbReference type="GO" id="GO:0008610">
    <property type="term" value="P:lipid biosynthetic process"/>
    <property type="evidence" value="ECO:0007669"/>
    <property type="project" value="InterPro"/>
</dbReference>
<dbReference type="AlphaFoldDB" id="A0A8H3FG88"/>
<dbReference type="GO" id="GO:0032259">
    <property type="term" value="P:methylation"/>
    <property type="evidence" value="ECO:0007669"/>
    <property type="project" value="UniProtKB-KW"/>
</dbReference>
<dbReference type="Gene3D" id="3.40.50.150">
    <property type="entry name" value="Vaccinia Virus protein VP39"/>
    <property type="match status" value="1"/>
</dbReference>
<evidence type="ECO:0000256" key="4">
    <source>
        <dbReference type="ARBA" id="ARBA00022691"/>
    </source>
</evidence>